<dbReference type="CDD" id="cd06580">
    <property type="entry name" value="TM_PBP1_transp_TpRbsC_like"/>
    <property type="match status" value="1"/>
</dbReference>
<evidence type="ECO:0000256" key="1">
    <source>
        <dbReference type="ARBA" id="ARBA00004651"/>
    </source>
</evidence>
<keyword evidence="5 6" id="KW-0472">Membrane</keyword>
<keyword evidence="2" id="KW-1003">Cell membrane</keyword>
<dbReference type="PANTHER" id="PTHR47089">
    <property type="entry name" value="ABC TRANSPORTER, PERMEASE PROTEIN"/>
    <property type="match status" value="1"/>
</dbReference>
<evidence type="ECO:0000256" key="2">
    <source>
        <dbReference type="ARBA" id="ARBA00022475"/>
    </source>
</evidence>
<dbReference type="GO" id="GO:0022857">
    <property type="term" value="F:transmembrane transporter activity"/>
    <property type="evidence" value="ECO:0007669"/>
    <property type="project" value="InterPro"/>
</dbReference>
<keyword evidence="3 6" id="KW-0812">Transmembrane</keyword>
<proteinExistence type="predicted"/>
<dbReference type="GO" id="GO:0005886">
    <property type="term" value="C:plasma membrane"/>
    <property type="evidence" value="ECO:0007669"/>
    <property type="project" value="UniProtKB-SubCell"/>
</dbReference>
<protein>
    <submittedName>
        <fullName evidence="7">ABC transporter permease</fullName>
    </submittedName>
</protein>
<feature type="transmembrane region" description="Helical" evidence="6">
    <location>
        <begin position="141"/>
        <end position="162"/>
    </location>
</feature>
<dbReference type="Proteomes" id="UP000077519">
    <property type="component" value="Unassembled WGS sequence"/>
</dbReference>
<evidence type="ECO:0000256" key="3">
    <source>
        <dbReference type="ARBA" id="ARBA00022692"/>
    </source>
</evidence>
<feature type="transmembrane region" description="Helical" evidence="6">
    <location>
        <begin position="171"/>
        <end position="189"/>
    </location>
</feature>
<comment type="caution">
    <text evidence="7">The sequence shown here is derived from an EMBL/GenBank/DDBJ whole genome shotgun (WGS) entry which is preliminary data.</text>
</comment>
<evidence type="ECO:0000256" key="6">
    <source>
        <dbReference type="SAM" id="Phobius"/>
    </source>
</evidence>
<dbReference type="PANTHER" id="PTHR47089:SF1">
    <property type="entry name" value="GUANOSINE ABC TRANSPORTER PERMEASE PROTEIN NUPP"/>
    <property type="match status" value="1"/>
</dbReference>
<dbReference type="EMBL" id="LVHI01000020">
    <property type="protein sequence ID" value="OAK53188.1"/>
    <property type="molecule type" value="Genomic_DNA"/>
</dbReference>
<comment type="subcellular location">
    <subcellularLocation>
        <location evidence="1">Cell membrane</location>
        <topology evidence="1">Multi-pass membrane protein</topology>
    </subcellularLocation>
</comment>
<dbReference type="InterPro" id="IPR001851">
    <property type="entry name" value="ABC_transp_permease"/>
</dbReference>
<feature type="transmembrane region" description="Helical" evidence="6">
    <location>
        <begin position="117"/>
        <end position="135"/>
    </location>
</feature>
<feature type="transmembrane region" description="Helical" evidence="6">
    <location>
        <begin position="91"/>
        <end position="110"/>
    </location>
</feature>
<feature type="transmembrane region" description="Helical" evidence="6">
    <location>
        <begin position="348"/>
        <end position="370"/>
    </location>
</feature>
<feature type="transmembrane region" description="Helical" evidence="6">
    <location>
        <begin position="271"/>
        <end position="292"/>
    </location>
</feature>
<keyword evidence="4 6" id="KW-1133">Transmembrane helix</keyword>
<evidence type="ECO:0000313" key="7">
    <source>
        <dbReference type="EMBL" id="OAK53188.1"/>
    </source>
</evidence>
<sequence length="395" mass="41208">MVLRQIFTGSAIISVLAVVLAIVVGAVLIAVTDEQVQESAGYFFARPTDMLTAIWDAVSGAYSSLFQGSVYNFRRPGFENGIKPLTETLTFATPLIVAGLGVALAFRVGMFNIGGRGQMLIAAACAGWVGFSLQLPAGLHLVLAIVAGVVGGAVWGGIAGVLKARTGAHEVIVTIMLNYIAFYLVAYLLRTPGALQAPGQNNPKTAAMESTAVFPKLFGDRYSLHLGFLLVVIVTVGVWWLLERSSLGFRFRAVGENPHASKIAGIDVNRMYLYAMVLSGALVGLAGVAQLLGTVTTGFGADIDAGIGFDAITVALLGRSKPWGVFFAGILFGAFKAGGFAMQAAEGIPIDIVLVVQSVIVLFIAAPPLVRAVFRLPPPGAEVAARADTAKVAAL</sequence>
<feature type="transmembrane region" description="Helical" evidence="6">
    <location>
        <begin position="6"/>
        <end position="31"/>
    </location>
</feature>
<dbReference type="AlphaFoldDB" id="A0A177YDP2"/>
<accession>A0A177YDP2</accession>
<name>A0A177YDP2_9NOCA</name>
<evidence type="ECO:0000256" key="4">
    <source>
        <dbReference type="ARBA" id="ARBA00022989"/>
    </source>
</evidence>
<organism evidence="7 8">
    <name type="scientific">Rhodococcoides kyotonense</name>
    <dbReference type="NCBI Taxonomy" id="398843"/>
    <lineage>
        <taxon>Bacteria</taxon>
        <taxon>Bacillati</taxon>
        <taxon>Actinomycetota</taxon>
        <taxon>Actinomycetes</taxon>
        <taxon>Mycobacteriales</taxon>
        <taxon>Nocardiaceae</taxon>
        <taxon>Rhodococcoides</taxon>
    </lineage>
</organism>
<evidence type="ECO:0000313" key="8">
    <source>
        <dbReference type="Proteomes" id="UP000077519"/>
    </source>
</evidence>
<reference evidence="7 8" key="1">
    <citation type="submission" date="2016-03" db="EMBL/GenBank/DDBJ databases">
        <title>Genome sequence of Rhodococcus kyotonensis KB10.</title>
        <authorList>
            <person name="Jeong H."/>
            <person name="Hong C.E."/>
            <person name="Jo S.H."/>
            <person name="Park J.M."/>
        </authorList>
    </citation>
    <scope>NUCLEOTIDE SEQUENCE [LARGE SCALE GENOMIC DNA]</scope>
    <source>
        <strain evidence="7 8">KB10</strain>
    </source>
</reference>
<dbReference type="Pfam" id="PF02653">
    <property type="entry name" value="BPD_transp_2"/>
    <property type="match status" value="1"/>
</dbReference>
<keyword evidence="8" id="KW-1185">Reference proteome</keyword>
<feature type="transmembrane region" description="Helical" evidence="6">
    <location>
        <begin position="222"/>
        <end position="242"/>
    </location>
</feature>
<evidence type="ECO:0000256" key="5">
    <source>
        <dbReference type="ARBA" id="ARBA00023136"/>
    </source>
</evidence>
<gene>
    <name evidence="7" type="ORF">A3K89_23590</name>
</gene>
<feature type="transmembrane region" description="Helical" evidence="6">
    <location>
        <begin position="324"/>
        <end position="342"/>
    </location>
</feature>